<name>A0A023EWR3_TRIIF</name>
<sequence length="82" mass="9655">MAPTIFFQLVISSTHTQILMCKSIMCLHTVETKSTITLFFYRLITDFFKQYKMTCSKTIRFLATRVTCYLYLIAVHKQETTI</sequence>
<dbReference type="EMBL" id="GBBI01004927">
    <property type="protein sequence ID" value="JAC13785.1"/>
    <property type="molecule type" value="mRNA"/>
</dbReference>
<organism evidence="1">
    <name type="scientific">Triatoma infestans</name>
    <name type="common">Assassin bug</name>
    <dbReference type="NCBI Taxonomy" id="30076"/>
    <lineage>
        <taxon>Eukaryota</taxon>
        <taxon>Metazoa</taxon>
        <taxon>Ecdysozoa</taxon>
        <taxon>Arthropoda</taxon>
        <taxon>Hexapoda</taxon>
        <taxon>Insecta</taxon>
        <taxon>Pterygota</taxon>
        <taxon>Neoptera</taxon>
        <taxon>Paraneoptera</taxon>
        <taxon>Hemiptera</taxon>
        <taxon>Heteroptera</taxon>
        <taxon>Panheteroptera</taxon>
        <taxon>Cimicomorpha</taxon>
        <taxon>Reduviidae</taxon>
        <taxon>Triatominae</taxon>
        <taxon>Triatoma</taxon>
    </lineage>
</organism>
<proteinExistence type="evidence at transcript level"/>
<accession>A0A023EWR3</accession>
<reference evidence="1" key="1">
    <citation type="journal article" date="2014" name="PLoS Negl. Trop. Dis.">
        <title>An updated insight into the Sialotranscriptome of Triatoma infestans: developmental stage and geographic variations.</title>
        <authorList>
            <person name="Schwarz A."/>
            <person name="Medrano-Mercado N."/>
            <person name="Schaub G.A."/>
            <person name="Struchiner C.J."/>
            <person name="Bargues M.D."/>
            <person name="Levy M.Z."/>
            <person name="Ribeiro J.M."/>
        </authorList>
    </citation>
    <scope>NUCLEOTIDE SEQUENCE</scope>
    <source>
        <strain evidence="1">Chile</strain>
        <tissue evidence="1">Salivary glands</tissue>
    </source>
</reference>
<evidence type="ECO:0000313" key="1">
    <source>
        <dbReference type="EMBL" id="JAC13785.1"/>
    </source>
</evidence>
<protein>
    <submittedName>
        <fullName evidence="1">Putative secreted protein</fullName>
    </submittedName>
</protein>
<dbReference type="AlphaFoldDB" id="A0A023EWR3"/>
<feature type="non-terminal residue" evidence="1">
    <location>
        <position position="82"/>
    </location>
</feature>